<gene>
    <name evidence="2" type="ORF">GLV84_04975</name>
</gene>
<evidence type="ECO:0000259" key="1">
    <source>
        <dbReference type="Pfam" id="PF07342"/>
    </source>
</evidence>
<dbReference type="InterPro" id="IPR009942">
    <property type="entry name" value="DUF1474"/>
</dbReference>
<name>A0AAW9YRZ7_9STAP</name>
<dbReference type="AlphaFoldDB" id="A0AAW9YRZ7"/>
<dbReference type="NCBIfam" id="NF047366">
    <property type="entry name" value="TscT"/>
    <property type="match status" value="1"/>
</dbReference>
<evidence type="ECO:0000313" key="2">
    <source>
        <dbReference type="EMBL" id="NJI02212.1"/>
    </source>
</evidence>
<evidence type="ECO:0000313" key="3">
    <source>
        <dbReference type="Proteomes" id="UP000646308"/>
    </source>
</evidence>
<dbReference type="Proteomes" id="UP000646308">
    <property type="component" value="Unassembled WGS sequence"/>
</dbReference>
<proteinExistence type="predicted"/>
<comment type="caution">
    <text evidence="2">The sequence shown here is derived from an EMBL/GenBank/DDBJ whole genome shotgun (WGS) entry which is preliminary data.</text>
</comment>
<dbReference type="Pfam" id="PF07342">
    <property type="entry name" value="TscT"/>
    <property type="match status" value="1"/>
</dbReference>
<organism evidence="2 3">
    <name type="scientific">Staphylococcus agnetis</name>
    <dbReference type="NCBI Taxonomy" id="985762"/>
    <lineage>
        <taxon>Bacteria</taxon>
        <taxon>Bacillati</taxon>
        <taxon>Bacillota</taxon>
        <taxon>Bacilli</taxon>
        <taxon>Bacillales</taxon>
        <taxon>Staphylococcaceae</taxon>
        <taxon>Staphylococcus</taxon>
    </lineage>
</organism>
<reference evidence="2" key="1">
    <citation type="submission" date="2019-11" db="EMBL/GenBank/DDBJ databases">
        <title>Whole genome comparisons of Staphylococcus agnetis isolates from cattle and chickens.</title>
        <authorList>
            <person name="Rhoads D."/>
            <person name="Shwani A."/>
            <person name="Adkins P."/>
            <person name="Calcutt M."/>
            <person name="Middleton J."/>
        </authorList>
    </citation>
    <scope>NUCLEOTIDE SEQUENCE</scope>
    <source>
        <strain evidence="2">1387</strain>
    </source>
</reference>
<feature type="domain" description="TscT toxin" evidence="1">
    <location>
        <begin position="1"/>
        <end position="97"/>
    </location>
</feature>
<protein>
    <submittedName>
        <fullName evidence="2">DUF1474 family protein</fullName>
    </submittedName>
</protein>
<dbReference type="RefSeq" id="WP_167697044.1">
    <property type="nucleotide sequence ID" value="NZ_WMFL01000064.1"/>
</dbReference>
<dbReference type="EMBL" id="WMFL01000064">
    <property type="protein sequence ID" value="NJI02212.1"/>
    <property type="molecule type" value="Genomic_DNA"/>
</dbReference>
<sequence>MNWELKNIISEIEIVKEKLDDITTAHTWFVDGNYVLDDISSHSDLKEYGFKYKEHRIHNNHILDLLMVYMKRFDDLIKEFEQIEKASSENFGEESLNA</sequence>
<accession>A0AAW9YRZ7</accession>